<comment type="caution">
    <text evidence="2">The sequence shown here is derived from an EMBL/GenBank/DDBJ whole genome shotgun (WGS) entry which is preliminary data.</text>
</comment>
<accession>A0A6L2LP88</accession>
<reference evidence="2" key="1">
    <citation type="journal article" date="2019" name="Sci. Rep.">
        <title>Draft genome of Tanacetum cinerariifolium, the natural source of mosquito coil.</title>
        <authorList>
            <person name="Yamashiro T."/>
            <person name="Shiraishi A."/>
            <person name="Satake H."/>
            <person name="Nakayama K."/>
        </authorList>
    </citation>
    <scope>NUCLEOTIDE SEQUENCE</scope>
</reference>
<name>A0A6L2LP88_TANCI</name>
<protein>
    <recommendedName>
        <fullName evidence="1">Reverse transcriptase Ty1/copia-type domain-containing protein</fullName>
    </recommendedName>
</protein>
<dbReference type="AlphaFoldDB" id="A0A6L2LP88"/>
<gene>
    <name evidence="2" type="ORF">Tci_035604</name>
</gene>
<feature type="domain" description="Reverse transcriptase Ty1/copia-type" evidence="1">
    <location>
        <begin position="218"/>
        <end position="283"/>
    </location>
</feature>
<dbReference type="EMBL" id="BKCJ010004880">
    <property type="protein sequence ID" value="GEU63626.1"/>
    <property type="molecule type" value="Genomic_DNA"/>
</dbReference>
<dbReference type="Pfam" id="PF07727">
    <property type="entry name" value="RVT_2"/>
    <property type="match status" value="1"/>
</dbReference>
<dbReference type="InterPro" id="IPR013103">
    <property type="entry name" value="RVT_2"/>
</dbReference>
<evidence type="ECO:0000259" key="1">
    <source>
        <dbReference type="Pfam" id="PF07727"/>
    </source>
</evidence>
<sequence>MSQCSGNDDYFPYVTTFDPLSTNNIIIPSDTNTPSDPLTPSDPITPTYPIIPSNKSTKITTSDAHHVLNKHDGFESIVDLRLAEEHVFIIREPISVVELSPKNISPSAKVFINPPVLPNRWSKQKHIELVNILGEPQVGVTTRCKIKNPEAASAYECLYVNFLLKIELKKLIKAPKEEGWIITMQEELDQFKRNKNKMDEHWVVVKKKERLVAQGIFLADAAYMGFVVFQMDVKSVFLNGKISEQVYVQEPPGFESSEFPNHVCKLDKALYGLKQAPRAWYQANPKESHLVDVKELLDYARCNLDRKSTSGGSQILGGKLECLSAKKQSLVAMSSAEAEDHILKGDIELRFVPTELQLADIFTKSLAELSFTRLVAELDMLNIEKEFLSNSCIFTTLTKQPSTYYPKYLREFWYTADVESAMITITFTLSNFDKPLSFNLDVFSSIIGLNYTKNFALLPPTETLMAALAALGLVDENNPEPLSITLVNSSLLRIRYFSATWKFLCYILSNVWERPKKKKITSFSDPKVLKDVRETHPKKQVTDTQSAEEIVATTNATHSLYAFVLVEEQRN</sequence>
<proteinExistence type="predicted"/>
<evidence type="ECO:0000313" key="2">
    <source>
        <dbReference type="EMBL" id="GEU63626.1"/>
    </source>
</evidence>
<organism evidence="2">
    <name type="scientific">Tanacetum cinerariifolium</name>
    <name type="common">Dalmatian daisy</name>
    <name type="synonym">Chrysanthemum cinerariifolium</name>
    <dbReference type="NCBI Taxonomy" id="118510"/>
    <lineage>
        <taxon>Eukaryota</taxon>
        <taxon>Viridiplantae</taxon>
        <taxon>Streptophyta</taxon>
        <taxon>Embryophyta</taxon>
        <taxon>Tracheophyta</taxon>
        <taxon>Spermatophyta</taxon>
        <taxon>Magnoliopsida</taxon>
        <taxon>eudicotyledons</taxon>
        <taxon>Gunneridae</taxon>
        <taxon>Pentapetalae</taxon>
        <taxon>asterids</taxon>
        <taxon>campanulids</taxon>
        <taxon>Asterales</taxon>
        <taxon>Asteraceae</taxon>
        <taxon>Asteroideae</taxon>
        <taxon>Anthemideae</taxon>
        <taxon>Anthemidinae</taxon>
        <taxon>Tanacetum</taxon>
    </lineage>
</organism>